<name>A0A7S2XBH4_9EUKA</name>
<accession>A0A7S2XBH4</accession>
<dbReference type="EMBL" id="HBHP01016032">
    <property type="protein sequence ID" value="CAD9763988.1"/>
    <property type="molecule type" value="Transcribed_RNA"/>
</dbReference>
<proteinExistence type="predicted"/>
<evidence type="ECO:0000313" key="1">
    <source>
        <dbReference type="EMBL" id="CAD9763988.1"/>
    </source>
</evidence>
<sequence>MDNGDAFSSGQPEGRALVFCNTHKFQTHGWNNETKQTPGYVATRGTHEYTHVFHGAYITEPATWLEEGSAEFLAFWLGGEKKYNVMGGFEEQMMLVMSHLQKSRRQHPGVGLADMEDIDRAPTRARPLFHEIGYETGAWATAFAIAQSGLGVQQFYKDFFPKCAPEKEGWRKALPAACKMKNLQEFYFMFEMFLQMDAENHRKLLRGLTSLKA</sequence>
<gene>
    <name evidence="1" type="ORF">LSP00402_LOCUS9943</name>
</gene>
<dbReference type="AlphaFoldDB" id="A0A7S2XBH4"/>
<reference evidence="1" key="1">
    <citation type="submission" date="2021-01" db="EMBL/GenBank/DDBJ databases">
        <authorList>
            <person name="Corre E."/>
            <person name="Pelletier E."/>
            <person name="Niang G."/>
            <person name="Scheremetjew M."/>
            <person name="Finn R."/>
            <person name="Kale V."/>
            <person name="Holt S."/>
            <person name="Cochrane G."/>
            <person name="Meng A."/>
            <person name="Brown T."/>
            <person name="Cohen L."/>
        </authorList>
    </citation>
    <scope>NUCLEOTIDE SEQUENCE</scope>
    <source>
        <strain evidence="1">CCMP622</strain>
    </source>
</reference>
<protein>
    <submittedName>
        <fullName evidence="1">Uncharacterized protein</fullName>
    </submittedName>
</protein>
<organism evidence="1">
    <name type="scientific">Lotharella oceanica</name>
    <dbReference type="NCBI Taxonomy" id="641309"/>
    <lineage>
        <taxon>Eukaryota</taxon>
        <taxon>Sar</taxon>
        <taxon>Rhizaria</taxon>
        <taxon>Cercozoa</taxon>
        <taxon>Chlorarachniophyceae</taxon>
        <taxon>Lotharella</taxon>
    </lineage>
</organism>